<evidence type="ECO:0000256" key="1">
    <source>
        <dbReference type="ARBA" id="ARBA00022630"/>
    </source>
</evidence>
<accession>A0A7W8UB16</accession>
<proteinExistence type="predicted"/>
<protein>
    <submittedName>
        <fullName evidence="5">Carbon-monoxide dehydrogenase medium subunit</fullName>
        <ecNumber evidence="5">1.2.7.4</ecNumber>
    </submittedName>
</protein>
<dbReference type="Gene3D" id="3.30.43.10">
    <property type="entry name" value="Uridine Diphospho-n-acetylenolpyruvylglucosamine Reductase, domain 2"/>
    <property type="match status" value="1"/>
</dbReference>
<keyword evidence="2" id="KW-0274">FAD</keyword>
<organism evidence="5 6">
    <name type="scientific">Rhizobium giardinii</name>
    <dbReference type="NCBI Taxonomy" id="56731"/>
    <lineage>
        <taxon>Bacteria</taxon>
        <taxon>Pseudomonadati</taxon>
        <taxon>Pseudomonadota</taxon>
        <taxon>Alphaproteobacteria</taxon>
        <taxon>Hyphomicrobiales</taxon>
        <taxon>Rhizobiaceae</taxon>
        <taxon>Rhizobium/Agrobacterium group</taxon>
        <taxon>Rhizobium</taxon>
    </lineage>
</organism>
<dbReference type="PROSITE" id="PS51387">
    <property type="entry name" value="FAD_PCMH"/>
    <property type="match status" value="1"/>
</dbReference>
<dbReference type="InterPro" id="IPR016166">
    <property type="entry name" value="FAD-bd_PCMH"/>
</dbReference>
<dbReference type="PANTHER" id="PTHR42659">
    <property type="entry name" value="XANTHINE DEHYDROGENASE SUBUNIT C-RELATED"/>
    <property type="match status" value="1"/>
</dbReference>
<dbReference type="Proteomes" id="UP000585507">
    <property type="component" value="Unassembled WGS sequence"/>
</dbReference>
<dbReference type="Gene3D" id="3.30.390.50">
    <property type="entry name" value="CO dehydrogenase flavoprotein, C-terminal domain"/>
    <property type="match status" value="1"/>
</dbReference>
<dbReference type="Pfam" id="PF00941">
    <property type="entry name" value="FAD_binding_5"/>
    <property type="match status" value="1"/>
</dbReference>
<dbReference type="SUPFAM" id="SSF56176">
    <property type="entry name" value="FAD-binding/transporter-associated domain-like"/>
    <property type="match status" value="1"/>
</dbReference>
<dbReference type="InterPro" id="IPR036318">
    <property type="entry name" value="FAD-bd_PCMH-like_sf"/>
</dbReference>
<dbReference type="InterPro" id="IPR002346">
    <property type="entry name" value="Mopterin_DH_FAD-bd"/>
</dbReference>
<keyword evidence="6" id="KW-1185">Reference proteome</keyword>
<dbReference type="InterPro" id="IPR051312">
    <property type="entry name" value="Diverse_Substr_Oxidored"/>
</dbReference>
<dbReference type="SMART" id="SM01092">
    <property type="entry name" value="CO_deh_flav_C"/>
    <property type="match status" value="1"/>
</dbReference>
<keyword evidence="3 5" id="KW-0560">Oxidoreductase</keyword>
<dbReference type="GO" id="GO:0043885">
    <property type="term" value="F:anaerobic carbon-monoxide dehydrogenase activity"/>
    <property type="evidence" value="ECO:0007669"/>
    <property type="project" value="UniProtKB-EC"/>
</dbReference>
<evidence type="ECO:0000256" key="2">
    <source>
        <dbReference type="ARBA" id="ARBA00022827"/>
    </source>
</evidence>
<dbReference type="AlphaFoldDB" id="A0A7W8UB16"/>
<dbReference type="PANTHER" id="PTHR42659:SF2">
    <property type="entry name" value="XANTHINE DEHYDROGENASE SUBUNIT C-RELATED"/>
    <property type="match status" value="1"/>
</dbReference>
<keyword evidence="1" id="KW-0285">Flavoprotein</keyword>
<evidence type="ECO:0000259" key="4">
    <source>
        <dbReference type="PROSITE" id="PS51387"/>
    </source>
</evidence>
<evidence type="ECO:0000313" key="6">
    <source>
        <dbReference type="Proteomes" id="UP000585507"/>
    </source>
</evidence>
<dbReference type="EMBL" id="JACHBK010000006">
    <property type="protein sequence ID" value="MBB5536099.1"/>
    <property type="molecule type" value="Genomic_DNA"/>
</dbReference>
<dbReference type="SUPFAM" id="SSF55447">
    <property type="entry name" value="CO dehydrogenase flavoprotein C-terminal domain-like"/>
    <property type="match status" value="1"/>
</dbReference>
<dbReference type="EC" id="1.2.7.4" evidence="5"/>
<dbReference type="InterPro" id="IPR036683">
    <property type="entry name" value="CO_DH_flav_C_dom_sf"/>
</dbReference>
<evidence type="ECO:0000313" key="5">
    <source>
        <dbReference type="EMBL" id="MBB5536099.1"/>
    </source>
</evidence>
<feature type="domain" description="FAD-binding PCMH-type" evidence="4">
    <location>
        <begin position="1"/>
        <end position="177"/>
    </location>
</feature>
<evidence type="ECO:0000256" key="3">
    <source>
        <dbReference type="ARBA" id="ARBA00023002"/>
    </source>
</evidence>
<dbReference type="Gene3D" id="3.30.465.10">
    <property type="match status" value="1"/>
</dbReference>
<dbReference type="InterPro" id="IPR016169">
    <property type="entry name" value="FAD-bd_PCMH_sub2"/>
</dbReference>
<reference evidence="5 6" key="1">
    <citation type="submission" date="2020-08" db="EMBL/GenBank/DDBJ databases">
        <title>Genomic Encyclopedia of Type Strains, Phase IV (KMG-V): Genome sequencing to study the core and pangenomes of soil and plant-associated prokaryotes.</title>
        <authorList>
            <person name="Whitman W."/>
        </authorList>
    </citation>
    <scope>NUCLEOTIDE SEQUENCE [LARGE SCALE GENOMIC DNA]</scope>
    <source>
        <strain evidence="5 6">SEMIA 4084</strain>
    </source>
</reference>
<comment type="caution">
    <text evidence="5">The sequence shown here is derived from an EMBL/GenBank/DDBJ whole genome shotgun (WGS) entry which is preliminary data.</text>
</comment>
<dbReference type="InterPro" id="IPR016167">
    <property type="entry name" value="FAD-bd_PCMH_sub1"/>
</dbReference>
<name>A0A7W8UB16_9HYPH</name>
<dbReference type="RefSeq" id="WP_018328803.1">
    <property type="nucleotide sequence ID" value="NZ_JACHBK010000006.1"/>
</dbReference>
<dbReference type="InterPro" id="IPR005107">
    <property type="entry name" value="CO_DH_flav_C"/>
</dbReference>
<gene>
    <name evidence="5" type="ORF">GGD55_002806</name>
</gene>
<sequence length="295" mass="32280">MKPAQFDYIAPTTIDEVAAALAAAEGEGKIIAGGQSLMPMINFRLVKPTILIDINRVAGLDRIELHGDRVRIGATVRHHMTAADAIIRQHLPIVHEAMHHVAHMTVRNRGTFCGSVAHADPATEMPMMTRFLGGTVIAYSQRGRREIPAAEFFVGSLVNSLEPDEFVIRVELDAMRPDAGWGFEEFAKRHGDFALACFATTLHCVDGMASDVRVGMMGVGETPLRLEEIEGIIEGTDVSEPVLDMVADRLAGILMPNTDIHASADYRRHLSGVLAKRALRAAWSRAKTKGFKHNE</sequence>
<dbReference type="Pfam" id="PF03450">
    <property type="entry name" value="CO_deh_flav_C"/>
    <property type="match status" value="1"/>
</dbReference>
<dbReference type="GO" id="GO:0071949">
    <property type="term" value="F:FAD binding"/>
    <property type="evidence" value="ECO:0007669"/>
    <property type="project" value="InterPro"/>
</dbReference>